<evidence type="ECO:0000256" key="2">
    <source>
        <dbReference type="SAM" id="Phobius"/>
    </source>
</evidence>
<keyword evidence="2" id="KW-0812">Transmembrane</keyword>
<reference evidence="3 4" key="1">
    <citation type="submission" date="2017-08" db="EMBL/GenBank/DDBJ databases">
        <title>Acidophilic green algal genome provides insights into adaptation to an acidic environment.</title>
        <authorList>
            <person name="Hirooka S."/>
            <person name="Hirose Y."/>
            <person name="Kanesaki Y."/>
            <person name="Higuchi S."/>
            <person name="Fujiwara T."/>
            <person name="Onuma R."/>
            <person name="Era A."/>
            <person name="Ohbayashi R."/>
            <person name="Uzuka A."/>
            <person name="Nozaki H."/>
            <person name="Yoshikawa H."/>
            <person name="Miyagishima S.Y."/>
        </authorList>
    </citation>
    <scope>NUCLEOTIDE SEQUENCE [LARGE SCALE GENOMIC DNA]</scope>
    <source>
        <strain evidence="3 4">NIES-2499</strain>
    </source>
</reference>
<protein>
    <submittedName>
        <fullName evidence="3">Uncharacterized protein</fullName>
    </submittedName>
</protein>
<dbReference type="Proteomes" id="UP000232323">
    <property type="component" value="Unassembled WGS sequence"/>
</dbReference>
<keyword evidence="2" id="KW-0472">Membrane</keyword>
<dbReference type="EMBL" id="BEGY01000003">
    <property type="protein sequence ID" value="GAX73484.1"/>
    <property type="molecule type" value="Genomic_DNA"/>
</dbReference>
<evidence type="ECO:0000313" key="4">
    <source>
        <dbReference type="Proteomes" id="UP000232323"/>
    </source>
</evidence>
<feature type="region of interest" description="Disordered" evidence="1">
    <location>
        <begin position="1"/>
        <end position="35"/>
    </location>
</feature>
<proteinExistence type="predicted"/>
<keyword evidence="4" id="KW-1185">Reference proteome</keyword>
<feature type="compositionally biased region" description="Polar residues" evidence="1">
    <location>
        <begin position="1"/>
        <end position="14"/>
    </location>
</feature>
<gene>
    <name evidence="3" type="ORF">CEUSTIGMA_g936.t1</name>
</gene>
<feature type="transmembrane region" description="Helical" evidence="2">
    <location>
        <begin position="77"/>
        <end position="99"/>
    </location>
</feature>
<comment type="caution">
    <text evidence="3">The sequence shown here is derived from an EMBL/GenBank/DDBJ whole genome shotgun (WGS) entry which is preliminary data.</text>
</comment>
<keyword evidence="2" id="KW-1133">Transmembrane helix</keyword>
<organism evidence="3 4">
    <name type="scientific">Chlamydomonas eustigma</name>
    <dbReference type="NCBI Taxonomy" id="1157962"/>
    <lineage>
        <taxon>Eukaryota</taxon>
        <taxon>Viridiplantae</taxon>
        <taxon>Chlorophyta</taxon>
        <taxon>core chlorophytes</taxon>
        <taxon>Chlorophyceae</taxon>
        <taxon>CS clade</taxon>
        <taxon>Chlamydomonadales</taxon>
        <taxon>Chlamydomonadaceae</taxon>
        <taxon>Chlamydomonas</taxon>
    </lineage>
</organism>
<feature type="compositionally biased region" description="Basic residues" evidence="1">
    <location>
        <begin position="22"/>
        <end position="33"/>
    </location>
</feature>
<dbReference type="AlphaFoldDB" id="A0A250WRK7"/>
<evidence type="ECO:0000313" key="3">
    <source>
        <dbReference type="EMBL" id="GAX73484.1"/>
    </source>
</evidence>
<name>A0A250WRK7_9CHLO</name>
<sequence>MSWPTPHQHTNTRIIPSWGQHHPSHQPFRRSRSKQKDTFAKSSELRYGLGCFLGLLTVHYTKTLIRRIPLIGKVASPLLGLFPTLVVGPALGASVVYVLEVGDPEVARRNMERHAHRVSGEVKSVVRDLEAVARKHVARYEERAQRLGAALEETVEDLHRDLAPVLSQNARRADQELRNILR</sequence>
<dbReference type="OrthoDB" id="531441at2759"/>
<accession>A0A250WRK7</accession>
<evidence type="ECO:0000256" key="1">
    <source>
        <dbReference type="SAM" id="MobiDB-lite"/>
    </source>
</evidence>